<protein>
    <submittedName>
        <fullName evidence="1">Uncharacterized protein</fullName>
    </submittedName>
</protein>
<comment type="caution">
    <text evidence="1">The sequence shown here is derived from an EMBL/GenBank/DDBJ whole genome shotgun (WGS) entry which is preliminary data.</text>
</comment>
<reference evidence="1 2" key="1">
    <citation type="submission" date="2013-03" db="EMBL/GenBank/DDBJ databases">
        <authorList>
            <person name="Le V."/>
        </authorList>
    </citation>
    <scope>NUCLEOTIDE SEQUENCE [LARGE SCALE GENOMIC DNA]</scope>
    <source>
        <strain evidence="1 2">BiD32</strain>
    </source>
</reference>
<evidence type="ECO:0000313" key="2">
    <source>
        <dbReference type="Proteomes" id="UP000013201"/>
    </source>
</evidence>
<accession>N1MJP5</accession>
<reference evidence="2" key="2">
    <citation type="submission" date="2013-04" db="EMBL/GenBank/DDBJ databases">
        <title>Bisphenol A degrading Sphingobium sp. strain BiD32.</title>
        <authorList>
            <person name="Nielsen J.L."/>
            <person name="Zhou N.A."/>
            <person name="Kjeldal H."/>
        </authorList>
    </citation>
    <scope>NUCLEOTIDE SEQUENCE [LARGE SCALE GENOMIC DNA]</scope>
    <source>
        <strain evidence="2">BiD32</strain>
    </source>
</reference>
<keyword evidence="2" id="KW-1185">Reference proteome</keyword>
<evidence type="ECO:0000313" key="1">
    <source>
        <dbReference type="EMBL" id="CCW16984.1"/>
    </source>
</evidence>
<dbReference type="AlphaFoldDB" id="N1MJP5"/>
<dbReference type="Proteomes" id="UP000013201">
    <property type="component" value="Unassembled WGS sequence"/>
</dbReference>
<proteinExistence type="predicted"/>
<name>N1MJP5_9SPHN</name>
<gene>
    <name evidence="1" type="ORF">EBBID32_13230</name>
</gene>
<sequence>MLIVTVIRYIQVIDASGVMAVKKTKEWRALQSNPEVL</sequence>
<organism evidence="1 2">
    <name type="scientific">Sphingobium indicum BiD32</name>
    <dbReference type="NCBI Taxonomy" id="1301087"/>
    <lineage>
        <taxon>Bacteria</taxon>
        <taxon>Pseudomonadati</taxon>
        <taxon>Pseudomonadota</taxon>
        <taxon>Alphaproteobacteria</taxon>
        <taxon>Sphingomonadales</taxon>
        <taxon>Sphingomonadaceae</taxon>
        <taxon>Sphingobium</taxon>
    </lineage>
</organism>
<dbReference type="EMBL" id="CAVK010000061">
    <property type="protein sequence ID" value="CCW16984.1"/>
    <property type="molecule type" value="Genomic_DNA"/>
</dbReference>